<dbReference type="Pfam" id="PF04263">
    <property type="entry name" value="TPK_catalytic"/>
    <property type="match status" value="1"/>
</dbReference>
<keyword evidence="3" id="KW-0418">Kinase</keyword>
<evidence type="ECO:0000256" key="4">
    <source>
        <dbReference type="ARBA" id="ARBA00022840"/>
    </source>
</evidence>
<feature type="domain" description="Thiamin pyrophosphokinase thiamin-binding" evidence="6">
    <location>
        <begin position="156"/>
        <end position="215"/>
    </location>
</feature>
<dbReference type="PANTHER" id="PTHR41299:SF1">
    <property type="entry name" value="THIAMINE PYROPHOSPHOKINASE"/>
    <property type="match status" value="1"/>
</dbReference>
<dbReference type="InterPro" id="IPR007371">
    <property type="entry name" value="TPK_catalytic"/>
</dbReference>
<dbReference type="InterPro" id="IPR036759">
    <property type="entry name" value="TPK_catalytic_sf"/>
</dbReference>
<evidence type="ECO:0000313" key="7">
    <source>
        <dbReference type="EMBL" id="WAW14225.1"/>
    </source>
</evidence>
<dbReference type="Proteomes" id="UP001164187">
    <property type="component" value="Chromosome"/>
</dbReference>
<dbReference type="GO" id="GO:0004788">
    <property type="term" value="F:thiamine diphosphokinase activity"/>
    <property type="evidence" value="ECO:0007669"/>
    <property type="project" value="UniProtKB-EC"/>
</dbReference>
<evidence type="ECO:0000256" key="1">
    <source>
        <dbReference type="ARBA" id="ARBA00022679"/>
    </source>
</evidence>
<accession>A0ABY7JMA1</accession>
<dbReference type="CDD" id="cd07995">
    <property type="entry name" value="TPK"/>
    <property type="match status" value="1"/>
</dbReference>
<keyword evidence="2" id="KW-0547">Nucleotide-binding</keyword>
<evidence type="ECO:0000313" key="8">
    <source>
        <dbReference type="Proteomes" id="UP001164187"/>
    </source>
</evidence>
<dbReference type="RefSeq" id="WP_269310885.1">
    <property type="nucleotide sequence ID" value="NZ_CP114052.1"/>
</dbReference>
<dbReference type="EC" id="2.7.6.2" evidence="5"/>
<dbReference type="InterPro" id="IPR007373">
    <property type="entry name" value="Thiamin_PyroPKinase_B1-bd"/>
</dbReference>
<dbReference type="EMBL" id="CP114052">
    <property type="protein sequence ID" value="WAW14225.1"/>
    <property type="molecule type" value="Genomic_DNA"/>
</dbReference>
<sequence>MDRFYTAKKACLVLNGVITDYNKVSTILNDMKYDIIIGVDGGCNHLDKLNIVPNHMVGDMDSIDKEVLDKFINLGVNKKKYPEKKNETDTELAVLLACEEGAVLIDIYGALGGRIDHEIANVLLLKYIAKQNAYSRILSENEEIYLLENDELTIRGKKGNIVSTIPVGGNANGVTLCGLEYPLNEFDMEYSRPRGISNTMLEDVCHINVRDGSLLIVKYDKDA</sequence>
<reference evidence="7" key="1">
    <citation type="submission" date="2022-12" db="EMBL/GenBank/DDBJ databases">
        <title>Peptostreptococcus.</title>
        <authorList>
            <person name="Lee S.H."/>
        </authorList>
    </citation>
    <scope>NUCLEOTIDE SEQUENCE</scope>
    <source>
        <strain evidence="7">CBA3647</strain>
    </source>
</reference>
<dbReference type="Pfam" id="PF04265">
    <property type="entry name" value="TPK_B1_binding"/>
    <property type="match status" value="1"/>
</dbReference>
<dbReference type="InterPro" id="IPR006282">
    <property type="entry name" value="Thi_PPkinase"/>
</dbReference>
<dbReference type="SUPFAM" id="SSF63862">
    <property type="entry name" value="Thiamin pyrophosphokinase, substrate-binding domain"/>
    <property type="match status" value="1"/>
</dbReference>
<dbReference type="SMART" id="SM00983">
    <property type="entry name" value="TPK_B1_binding"/>
    <property type="match status" value="1"/>
</dbReference>
<keyword evidence="4" id="KW-0067">ATP-binding</keyword>
<proteinExistence type="predicted"/>
<dbReference type="PANTHER" id="PTHR41299">
    <property type="entry name" value="THIAMINE PYROPHOSPHOKINASE"/>
    <property type="match status" value="1"/>
</dbReference>
<evidence type="ECO:0000256" key="3">
    <source>
        <dbReference type="ARBA" id="ARBA00022777"/>
    </source>
</evidence>
<dbReference type="InterPro" id="IPR036371">
    <property type="entry name" value="TPK_B1-bd_sf"/>
</dbReference>
<dbReference type="SUPFAM" id="SSF63999">
    <property type="entry name" value="Thiamin pyrophosphokinase, catalytic domain"/>
    <property type="match status" value="1"/>
</dbReference>
<evidence type="ECO:0000256" key="5">
    <source>
        <dbReference type="NCBIfam" id="TIGR01378"/>
    </source>
</evidence>
<keyword evidence="1 7" id="KW-0808">Transferase</keyword>
<dbReference type="Gene3D" id="3.40.50.10240">
    <property type="entry name" value="Thiamin pyrophosphokinase, catalytic domain"/>
    <property type="match status" value="1"/>
</dbReference>
<dbReference type="NCBIfam" id="TIGR01378">
    <property type="entry name" value="thi_PPkinase"/>
    <property type="match status" value="1"/>
</dbReference>
<evidence type="ECO:0000256" key="2">
    <source>
        <dbReference type="ARBA" id="ARBA00022741"/>
    </source>
</evidence>
<dbReference type="InterPro" id="IPR053149">
    <property type="entry name" value="TPK"/>
</dbReference>
<protein>
    <recommendedName>
        <fullName evidence="5">Thiamine diphosphokinase</fullName>
        <ecNumber evidence="5">2.7.6.2</ecNumber>
    </recommendedName>
</protein>
<keyword evidence="8" id="KW-1185">Reference proteome</keyword>
<name>A0ABY7JMA1_9FIRM</name>
<evidence type="ECO:0000259" key="6">
    <source>
        <dbReference type="SMART" id="SM00983"/>
    </source>
</evidence>
<organism evidence="7 8">
    <name type="scientific">Peptostreptococcus equinus</name>
    <dbReference type="NCBI Taxonomy" id="3003601"/>
    <lineage>
        <taxon>Bacteria</taxon>
        <taxon>Bacillati</taxon>
        <taxon>Bacillota</taxon>
        <taxon>Clostridia</taxon>
        <taxon>Peptostreptococcales</taxon>
        <taxon>Peptostreptococcaceae</taxon>
        <taxon>Peptostreptococcus</taxon>
    </lineage>
</organism>
<gene>
    <name evidence="7" type="ORF">O0R46_06330</name>
</gene>